<proteinExistence type="predicted"/>
<name>A0A6J5MD57_9CAUD</name>
<dbReference type="EMBL" id="LR796421">
    <property type="protein sequence ID" value="CAB4142970.1"/>
    <property type="molecule type" value="Genomic_DNA"/>
</dbReference>
<reference evidence="2" key="1">
    <citation type="submission" date="2020-04" db="EMBL/GenBank/DDBJ databases">
        <authorList>
            <person name="Chiriac C."/>
            <person name="Salcher M."/>
            <person name="Ghai R."/>
            <person name="Kavagutti S V."/>
        </authorList>
    </citation>
    <scope>NUCLEOTIDE SEQUENCE</scope>
</reference>
<protein>
    <submittedName>
        <fullName evidence="2">Oxoglutarate/iron-dependent dioxygenase</fullName>
    </submittedName>
</protein>
<organism evidence="2">
    <name type="scientific">uncultured Caudovirales phage</name>
    <dbReference type="NCBI Taxonomy" id="2100421"/>
    <lineage>
        <taxon>Viruses</taxon>
        <taxon>Duplodnaviria</taxon>
        <taxon>Heunggongvirae</taxon>
        <taxon>Uroviricota</taxon>
        <taxon>Caudoviricetes</taxon>
        <taxon>Peduoviridae</taxon>
        <taxon>Maltschvirus</taxon>
        <taxon>Maltschvirus maltsch</taxon>
    </lineage>
</organism>
<dbReference type="InterPro" id="IPR044862">
    <property type="entry name" value="Pro_4_hyd_alph_FE2OG_OXY"/>
</dbReference>
<evidence type="ECO:0000259" key="1">
    <source>
        <dbReference type="Pfam" id="PF13640"/>
    </source>
</evidence>
<keyword evidence="2" id="KW-0223">Dioxygenase</keyword>
<dbReference type="Pfam" id="PF13640">
    <property type="entry name" value="2OG-FeII_Oxy_3"/>
    <property type="match status" value="1"/>
</dbReference>
<dbReference type="GO" id="GO:0051213">
    <property type="term" value="F:dioxygenase activity"/>
    <property type="evidence" value="ECO:0007669"/>
    <property type="project" value="UniProtKB-KW"/>
</dbReference>
<gene>
    <name evidence="2" type="ORF">UFOVP450_49</name>
</gene>
<accession>A0A6J5MD57</accession>
<keyword evidence="2" id="KW-0560">Oxidoreductase</keyword>
<evidence type="ECO:0000313" key="2">
    <source>
        <dbReference type="EMBL" id="CAB4142970.1"/>
    </source>
</evidence>
<feature type="domain" description="Prolyl 4-hydroxylase alpha subunit Fe(2+) 2OG dioxygenase" evidence="1">
    <location>
        <begin position="120"/>
        <end position="204"/>
    </location>
</feature>
<dbReference type="Gene3D" id="2.60.120.620">
    <property type="entry name" value="q2cbj1_9rhob like domain"/>
    <property type="match status" value="1"/>
</dbReference>
<sequence>MNIINADLEIHKINNPYDVWTLDNFLKRDALENIIKAWPANEDENWYTGHAHIDGKSNILEQGMRGISKVEKMPQHIGEVVEYLHSQEFTNQIGKLLGVEGLVPDKAMRWSGMRTMLPNSFQLIHSDARKSPETGLRKEITCLLYFNENYNRQVDEGCLEIWNDDMTIRTHEIEPRANRLVAFRNSDTSYHGVPVVKSERKFITFSILKEGDVTERSKALFVARPTDPVEVEVEGIKRSQVADIN</sequence>